<comment type="similarity">
    <text evidence="1">Belongs to the nitroreductase family.</text>
</comment>
<evidence type="ECO:0000256" key="1">
    <source>
        <dbReference type="ARBA" id="ARBA00007118"/>
    </source>
</evidence>
<dbReference type="InterPro" id="IPR029479">
    <property type="entry name" value="Nitroreductase"/>
</dbReference>
<dbReference type="Gene3D" id="3.40.109.10">
    <property type="entry name" value="NADH Oxidase"/>
    <property type="match status" value="1"/>
</dbReference>
<dbReference type="SUPFAM" id="SSF55469">
    <property type="entry name" value="FMN-dependent nitroreductase-like"/>
    <property type="match status" value="1"/>
</dbReference>
<evidence type="ECO:0000259" key="3">
    <source>
        <dbReference type="Pfam" id="PF00881"/>
    </source>
</evidence>
<accession>A0ABX7FNC4</accession>
<feature type="domain" description="Nitroreductase" evidence="3">
    <location>
        <begin position="25"/>
        <end position="83"/>
    </location>
</feature>
<evidence type="ECO:0000313" key="5">
    <source>
        <dbReference type="Proteomes" id="UP000596248"/>
    </source>
</evidence>
<evidence type="ECO:0000256" key="2">
    <source>
        <dbReference type="ARBA" id="ARBA00023002"/>
    </source>
</evidence>
<sequence length="199" mass="22474">MMNQYLPQVKEQREADHAIDPIFLNRWSPRSYKSDAVPDEVLFSLFEAARWAPSASNEQPWRFVFARTQEDKERFYPFIADGNRVWCEKAPVLVLVISKTIGSRGTHNRAHAFDAGTAWGYLALEATRQGLVTHAMGGFDPEKAREVLGIPEGYEPQAVIAVGYQGEKEALNEALQEREKPSTRRALSETVFEGVFTAK</sequence>
<organism evidence="4 5">
    <name type="scientific">Brevibacillus choshinensis</name>
    <dbReference type="NCBI Taxonomy" id="54911"/>
    <lineage>
        <taxon>Bacteria</taxon>
        <taxon>Bacillati</taxon>
        <taxon>Bacillota</taxon>
        <taxon>Bacilli</taxon>
        <taxon>Bacillales</taxon>
        <taxon>Paenibacillaceae</taxon>
        <taxon>Brevibacillus</taxon>
    </lineage>
</organism>
<reference evidence="4 5" key="1">
    <citation type="submission" date="2021-01" db="EMBL/GenBank/DDBJ databases">
        <title>Identification of strong promoters based on the transcriptome of Brevibacillus choshinensis.</title>
        <authorList>
            <person name="Yao D."/>
            <person name="Zhang K."/>
            <person name="Wu J."/>
        </authorList>
    </citation>
    <scope>NUCLEOTIDE SEQUENCE [LARGE SCALE GENOMIC DNA]</scope>
    <source>
        <strain evidence="4 5">HPD31-SP3</strain>
    </source>
</reference>
<dbReference type="Pfam" id="PF00881">
    <property type="entry name" value="Nitroreductase"/>
    <property type="match status" value="2"/>
</dbReference>
<keyword evidence="2" id="KW-0560">Oxidoreductase</keyword>
<keyword evidence="5" id="KW-1185">Reference proteome</keyword>
<gene>
    <name evidence="4" type="ORF">JNE38_00410</name>
</gene>
<evidence type="ECO:0000313" key="4">
    <source>
        <dbReference type="EMBL" id="QRG67741.1"/>
    </source>
</evidence>
<dbReference type="Proteomes" id="UP000596248">
    <property type="component" value="Chromosome"/>
</dbReference>
<dbReference type="EMBL" id="CP069127">
    <property type="protein sequence ID" value="QRG67741.1"/>
    <property type="molecule type" value="Genomic_DNA"/>
</dbReference>
<dbReference type="RefSeq" id="WP_203354787.1">
    <property type="nucleotide sequence ID" value="NZ_CP069127.1"/>
</dbReference>
<protein>
    <submittedName>
        <fullName evidence="4">Nitroreductase family protein</fullName>
    </submittedName>
</protein>
<dbReference type="PANTHER" id="PTHR43673:SF10">
    <property type="entry name" value="NADH DEHYDROGENASE_NAD(P)H NITROREDUCTASE XCC3605-RELATED"/>
    <property type="match status" value="1"/>
</dbReference>
<dbReference type="InterPro" id="IPR000415">
    <property type="entry name" value="Nitroreductase-like"/>
</dbReference>
<name>A0ABX7FNC4_BRECH</name>
<proteinExistence type="inferred from homology"/>
<feature type="domain" description="Nitroreductase" evidence="3">
    <location>
        <begin position="86"/>
        <end position="164"/>
    </location>
</feature>
<dbReference type="CDD" id="cd02138">
    <property type="entry name" value="TdsD-like"/>
    <property type="match status" value="1"/>
</dbReference>
<dbReference type="PANTHER" id="PTHR43673">
    <property type="entry name" value="NAD(P)H NITROREDUCTASE YDGI-RELATED"/>
    <property type="match status" value="1"/>
</dbReference>